<dbReference type="Pfam" id="PF00155">
    <property type="entry name" value="Aminotran_1_2"/>
    <property type="match status" value="1"/>
</dbReference>
<dbReference type="FunFam" id="3.40.640.10:FF:000033">
    <property type="entry name" value="Aspartate aminotransferase"/>
    <property type="match status" value="1"/>
</dbReference>
<dbReference type="PANTHER" id="PTHR46383:SF1">
    <property type="entry name" value="ASPARTATE AMINOTRANSFERASE"/>
    <property type="match status" value="1"/>
</dbReference>
<comment type="caution">
    <text evidence="8">The sequence shown here is derived from an EMBL/GenBank/DDBJ whole genome shotgun (WGS) entry which is preliminary data.</text>
</comment>
<organism evidence="8 9">
    <name type="scientific">Enterococcus italicus (strain DSM 15952 / CCUG 50447 / LMG 22039 / TP 1.5)</name>
    <dbReference type="NCBI Taxonomy" id="888064"/>
    <lineage>
        <taxon>Bacteria</taxon>
        <taxon>Bacillati</taxon>
        <taxon>Bacillota</taxon>
        <taxon>Bacilli</taxon>
        <taxon>Lactobacillales</taxon>
        <taxon>Enterococcaceae</taxon>
        <taxon>Enterococcus</taxon>
    </lineage>
</organism>
<evidence type="ECO:0000256" key="2">
    <source>
        <dbReference type="ARBA" id="ARBA00007441"/>
    </source>
</evidence>
<dbReference type="CDD" id="cd00609">
    <property type="entry name" value="AAT_like"/>
    <property type="match status" value="1"/>
</dbReference>
<evidence type="ECO:0000313" key="9">
    <source>
        <dbReference type="Proteomes" id="UP000010296"/>
    </source>
</evidence>
<dbReference type="PROSITE" id="PS00105">
    <property type="entry name" value="AA_TRANSFER_CLASS_1"/>
    <property type="match status" value="1"/>
</dbReference>
<dbReference type="Gene3D" id="3.90.1150.10">
    <property type="entry name" value="Aspartate Aminotransferase, domain 1"/>
    <property type="match status" value="1"/>
</dbReference>
<evidence type="ECO:0000256" key="5">
    <source>
        <dbReference type="ARBA" id="ARBA00022898"/>
    </source>
</evidence>
<evidence type="ECO:0000313" key="8">
    <source>
        <dbReference type="EMBL" id="EFU73731.1"/>
    </source>
</evidence>
<sequence length="383" mass="42744">MKKLTVAKRFQNPEENLLMEIGILAKQTEGLIDLSIGDPDLDTNETIIDYAALSAKKGHTHYTLSDGSPEFVQSVIDFYQKNYQLTFEKNQVRATVGVSHGMYLALLAILNPGDEVIIHEPFFSPYRDQVLLAGGTPVVIPTFEEEDFQLDSQRLKAAVTDKTKAIIINSPNNPTGAVFTKDTMKKIADIAIENELYILSDEIYEAFTFYETFTPMATYAPDNTITFSGFSKAFAMTGWRIGYMISPSPVNDVARYLNENISYAANSLSQKAGTYALDHFDELVPDVVAVFKERLEYIEQRVAAIPFLSMGKVKGTMYAYINTEKTGMTSVAFVEKLLKETQVLMIPGTAFGVKTGMNHVRLAATQSKEQLAKAFDRIEKMTF</sequence>
<dbReference type="EC" id="2.6.1.-" evidence="6"/>
<name>E6LGG7_ENTI1</name>
<dbReference type="EMBL" id="AEPV01000060">
    <property type="protein sequence ID" value="EFU73731.1"/>
    <property type="molecule type" value="Genomic_DNA"/>
</dbReference>
<dbReference type="GO" id="GO:0030170">
    <property type="term" value="F:pyridoxal phosphate binding"/>
    <property type="evidence" value="ECO:0007669"/>
    <property type="project" value="InterPro"/>
</dbReference>
<dbReference type="GO" id="GO:0006520">
    <property type="term" value="P:amino acid metabolic process"/>
    <property type="evidence" value="ECO:0007669"/>
    <property type="project" value="InterPro"/>
</dbReference>
<dbReference type="GO" id="GO:0008483">
    <property type="term" value="F:transaminase activity"/>
    <property type="evidence" value="ECO:0007669"/>
    <property type="project" value="UniProtKB-KW"/>
</dbReference>
<dbReference type="InterPro" id="IPR015422">
    <property type="entry name" value="PyrdxlP-dep_Trfase_small"/>
</dbReference>
<evidence type="ECO:0000256" key="6">
    <source>
        <dbReference type="RuleBase" id="RU000481"/>
    </source>
</evidence>
<dbReference type="Gene3D" id="3.40.640.10">
    <property type="entry name" value="Type I PLP-dependent aspartate aminotransferase-like (Major domain)"/>
    <property type="match status" value="1"/>
</dbReference>
<dbReference type="InterPro" id="IPR004839">
    <property type="entry name" value="Aminotransferase_I/II_large"/>
</dbReference>
<dbReference type="InterPro" id="IPR015421">
    <property type="entry name" value="PyrdxlP-dep_Trfase_major"/>
</dbReference>
<evidence type="ECO:0000256" key="4">
    <source>
        <dbReference type="ARBA" id="ARBA00022679"/>
    </source>
</evidence>
<keyword evidence="9" id="KW-1185">Reference proteome</keyword>
<evidence type="ECO:0000259" key="7">
    <source>
        <dbReference type="Pfam" id="PF00155"/>
    </source>
</evidence>
<accession>E6LGG7</accession>
<comment type="similarity">
    <text evidence="2 6">Belongs to the class-I pyridoxal-phosphate-dependent aminotransferase family.</text>
</comment>
<proteinExistence type="inferred from homology"/>
<dbReference type="OrthoDB" id="9802328at2"/>
<dbReference type="RefSeq" id="WP_007208470.1">
    <property type="nucleotide sequence ID" value="NZ_GL622241.1"/>
</dbReference>
<dbReference type="InterPro" id="IPR015424">
    <property type="entry name" value="PyrdxlP-dep_Trfase"/>
</dbReference>
<protein>
    <recommendedName>
        <fullName evidence="6">Aminotransferase</fullName>
        <ecNumber evidence="6">2.6.1.-</ecNumber>
    </recommendedName>
</protein>
<dbReference type="AlphaFoldDB" id="E6LGG7"/>
<dbReference type="STRING" id="888064.HMPREF9088_1457"/>
<evidence type="ECO:0000256" key="3">
    <source>
        <dbReference type="ARBA" id="ARBA00022576"/>
    </source>
</evidence>
<dbReference type="InterPro" id="IPR004838">
    <property type="entry name" value="NHTrfase_class1_PyrdxlP-BS"/>
</dbReference>
<keyword evidence="5" id="KW-0663">Pyridoxal phosphate</keyword>
<dbReference type="PANTHER" id="PTHR46383">
    <property type="entry name" value="ASPARTATE AMINOTRANSFERASE"/>
    <property type="match status" value="1"/>
</dbReference>
<dbReference type="InterPro" id="IPR050596">
    <property type="entry name" value="AspAT/PAT-like"/>
</dbReference>
<dbReference type="SUPFAM" id="SSF53383">
    <property type="entry name" value="PLP-dependent transferases"/>
    <property type="match status" value="1"/>
</dbReference>
<keyword evidence="4 6" id="KW-0808">Transferase</keyword>
<dbReference type="HOGENOM" id="CLU_017584_4_3_9"/>
<dbReference type="Proteomes" id="UP000010296">
    <property type="component" value="Unassembled WGS sequence"/>
</dbReference>
<dbReference type="PATRIC" id="fig|888064.11.peg.421"/>
<comment type="cofactor">
    <cofactor evidence="1 6">
        <name>pyridoxal 5'-phosphate</name>
        <dbReference type="ChEBI" id="CHEBI:597326"/>
    </cofactor>
</comment>
<evidence type="ECO:0000256" key="1">
    <source>
        <dbReference type="ARBA" id="ARBA00001933"/>
    </source>
</evidence>
<gene>
    <name evidence="8" type="primary">aspB2</name>
    <name evidence="8" type="ORF">HMPREF9088_1457</name>
</gene>
<feature type="domain" description="Aminotransferase class I/classII large" evidence="7">
    <location>
        <begin position="31"/>
        <end position="378"/>
    </location>
</feature>
<keyword evidence="3 6" id="KW-0032">Aminotransferase</keyword>
<reference evidence="8 9" key="1">
    <citation type="submission" date="2010-12" db="EMBL/GenBank/DDBJ databases">
        <authorList>
            <person name="Muzny D."/>
            <person name="Qin X."/>
            <person name="Deng J."/>
            <person name="Jiang H."/>
            <person name="Liu Y."/>
            <person name="Qu J."/>
            <person name="Song X.-Z."/>
            <person name="Zhang L."/>
            <person name="Thornton R."/>
            <person name="Coyle M."/>
            <person name="Francisco L."/>
            <person name="Jackson L."/>
            <person name="Javaid M."/>
            <person name="Korchina V."/>
            <person name="Kovar C."/>
            <person name="Mata R."/>
            <person name="Mathew T."/>
            <person name="Ngo R."/>
            <person name="Nguyen L."/>
            <person name="Nguyen N."/>
            <person name="Okwuonu G."/>
            <person name="Ongeri F."/>
            <person name="Pham C."/>
            <person name="Simmons D."/>
            <person name="Wilczek-Boney K."/>
            <person name="Hale W."/>
            <person name="Jakkamsetti A."/>
            <person name="Pham P."/>
            <person name="Ruth R."/>
            <person name="San Lucas F."/>
            <person name="Warren J."/>
            <person name="Zhang J."/>
            <person name="Zhao Z."/>
            <person name="Zhou C."/>
            <person name="Zhu D."/>
            <person name="Lee S."/>
            <person name="Bess C."/>
            <person name="Blankenburg K."/>
            <person name="Forbes L."/>
            <person name="Fu Q."/>
            <person name="Gubbala S."/>
            <person name="Hirani K."/>
            <person name="Jayaseelan J.C."/>
            <person name="Lara F."/>
            <person name="Munidasa M."/>
            <person name="Palculict T."/>
            <person name="Patil S."/>
            <person name="Pu L.-L."/>
            <person name="Saada N."/>
            <person name="Tang L."/>
            <person name="Weissenberger G."/>
            <person name="Zhu Y."/>
            <person name="Hemphill L."/>
            <person name="Shang Y."/>
            <person name="Youmans B."/>
            <person name="Ayvaz T."/>
            <person name="Ross M."/>
            <person name="Santibanez J."/>
            <person name="Aqrawi P."/>
            <person name="Gross S."/>
            <person name="Joshi V."/>
            <person name="Fowler G."/>
            <person name="Nazareth L."/>
            <person name="Reid J."/>
            <person name="Worley K."/>
            <person name="Petrosino J."/>
            <person name="Highlander S."/>
            <person name="Gibbs R."/>
        </authorList>
    </citation>
    <scope>NUCLEOTIDE SEQUENCE [LARGE SCALE GENOMIC DNA]</scope>
    <source>
        <strain evidence="9">DSM 15952 / CCUG 50447 / LMG 22039 / TP 1.5</strain>
    </source>
</reference>
<dbReference type="eggNOG" id="COG0436">
    <property type="taxonomic scope" value="Bacteria"/>
</dbReference>